<reference evidence="2" key="1">
    <citation type="submission" date="2022-02" db="EMBL/GenBank/DDBJ databases">
        <title>Vibrio sp. nov, a new bacterium isolated from seawater.</title>
        <authorList>
            <person name="Yuan Y."/>
        </authorList>
    </citation>
    <scope>NUCLEOTIDE SEQUENCE</scope>
    <source>
        <strain evidence="2">ZSDZ65</strain>
    </source>
</reference>
<evidence type="ECO:0000313" key="3">
    <source>
        <dbReference type="Proteomes" id="UP001155587"/>
    </source>
</evidence>
<dbReference type="Pfam" id="PF17762">
    <property type="entry name" value="HTH_ParB"/>
    <property type="match status" value="1"/>
</dbReference>
<dbReference type="InterPro" id="IPR036086">
    <property type="entry name" value="ParB/Sulfiredoxin_sf"/>
</dbReference>
<name>A0A9X3CT86_9VIBR</name>
<organism evidence="2 3">
    <name type="scientific">Vibrio qingdaonensis</name>
    <dbReference type="NCBI Taxonomy" id="2829491"/>
    <lineage>
        <taxon>Bacteria</taxon>
        <taxon>Pseudomonadati</taxon>
        <taxon>Pseudomonadota</taxon>
        <taxon>Gammaproteobacteria</taxon>
        <taxon>Vibrionales</taxon>
        <taxon>Vibrionaceae</taxon>
        <taxon>Vibrio</taxon>
    </lineage>
</organism>
<dbReference type="Proteomes" id="UP001155587">
    <property type="component" value="Unassembled WGS sequence"/>
</dbReference>
<keyword evidence="3" id="KW-1185">Reference proteome</keyword>
<evidence type="ECO:0000259" key="1">
    <source>
        <dbReference type="SMART" id="SM00470"/>
    </source>
</evidence>
<dbReference type="AlphaFoldDB" id="A0A9X3CT86"/>
<dbReference type="SUPFAM" id="SSF109709">
    <property type="entry name" value="KorB DNA-binding domain-like"/>
    <property type="match status" value="1"/>
</dbReference>
<dbReference type="GO" id="GO:0005694">
    <property type="term" value="C:chromosome"/>
    <property type="evidence" value="ECO:0007669"/>
    <property type="project" value="TreeGrafter"/>
</dbReference>
<dbReference type="PANTHER" id="PTHR33375">
    <property type="entry name" value="CHROMOSOME-PARTITIONING PROTEIN PARB-RELATED"/>
    <property type="match status" value="1"/>
</dbReference>
<accession>A0A9X3CT86</accession>
<comment type="caution">
    <text evidence="2">The sequence shown here is derived from an EMBL/GenBank/DDBJ whole genome shotgun (WGS) entry which is preliminary data.</text>
</comment>
<dbReference type="Pfam" id="PF02195">
    <property type="entry name" value="ParB_N"/>
    <property type="match status" value="1"/>
</dbReference>
<dbReference type="Gene3D" id="3.90.1530.30">
    <property type="match status" value="1"/>
</dbReference>
<dbReference type="SMART" id="SM00470">
    <property type="entry name" value="ParB"/>
    <property type="match status" value="1"/>
</dbReference>
<evidence type="ECO:0000313" key="2">
    <source>
        <dbReference type="EMBL" id="MCW8349169.1"/>
    </source>
</evidence>
<dbReference type="InterPro" id="IPR050336">
    <property type="entry name" value="Chromosome_partition/occlusion"/>
</dbReference>
<proteinExistence type="predicted"/>
<dbReference type="SUPFAM" id="SSF110849">
    <property type="entry name" value="ParB/Sulfiredoxin"/>
    <property type="match status" value="1"/>
</dbReference>
<dbReference type="CDD" id="cd16406">
    <property type="entry name" value="ParB_N_like"/>
    <property type="match status" value="1"/>
</dbReference>
<dbReference type="GO" id="GO:0007059">
    <property type="term" value="P:chromosome segregation"/>
    <property type="evidence" value="ECO:0007669"/>
    <property type="project" value="TreeGrafter"/>
</dbReference>
<dbReference type="InterPro" id="IPR041468">
    <property type="entry name" value="HTH_ParB/Spo0J"/>
</dbReference>
<dbReference type="Gene3D" id="1.10.10.2830">
    <property type="match status" value="1"/>
</dbReference>
<feature type="non-terminal residue" evidence="2">
    <location>
        <position position="1"/>
    </location>
</feature>
<dbReference type="PANTHER" id="PTHR33375:SF7">
    <property type="entry name" value="CHROMOSOME 2-PARTITIONING PROTEIN PARB-RELATED"/>
    <property type="match status" value="1"/>
</dbReference>
<sequence>HLMNTITQLPACSNVQATTNVSTLDSQATAQSDNALQRLPIRVLVVSELNVRKTKTTKEQDAELKASIAAHGLIQNLVCLPEDNGVYGVVAGGRRLTQLNELVKDGLLSIDDVVPVKVLTDSEAKDYAQQLSLTENLSRAAMHPADEFEAFSDMIEKGATVEAVAQHFGKTQTYIHQRMKLAAVIPAVLNAYREGEVGLDRVMVFTIASPERQAEVWEQVKESRWYNDNQIRNMLKETAIESTHLLVKFVGQEAYEQAGGAVTSDLFSDKVYFEDRALMESLATQKMDVEAEKLTAQGWKWTEVILQRTFDETKGYKELVANKGHYKKAEKALAGCILSLGYDGQIHVTKGLVAKADRKALKALQDNKAKTEAGSNGDGVGSEDVSIEAKDYSNALQEDLKAHQLVLSKVALLNTPQVVLDALYYSLCINVLLGRYSDTPMDVSVKDTHLEPKQGEFERNKALEAIDAHKQGLPLAWMEEETPAQRYEAFCQLSADDKEALLVFVSAMAFKAPYHVVDIATQVRSKVTIDCADYWRPDTDSFLKRIDKDALIDIARPVMSDTWLQSAQSLKKGDLVTQLDTWLNGGDESLTEVQKTHFAKWMPQGF</sequence>
<feature type="domain" description="ParB-like N-terminal" evidence="1">
    <location>
        <begin position="37"/>
        <end position="137"/>
    </location>
</feature>
<gene>
    <name evidence="2" type="ORF">MD535_24590</name>
</gene>
<protein>
    <submittedName>
        <fullName evidence="2">ParB N-terminal domain-containing protein</fullName>
    </submittedName>
</protein>
<dbReference type="InterPro" id="IPR003115">
    <property type="entry name" value="ParB_N"/>
</dbReference>
<dbReference type="EMBL" id="JAKRRY010000069">
    <property type="protein sequence ID" value="MCW8349169.1"/>
    <property type="molecule type" value="Genomic_DNA"/>
</dbReference>
<dbReference type="RefSeq" id="WP_265677822.1">
    <property type="nucleotide sequence ID" value="NZ_JAKRRY010000069.1"/>
</dbReference>